<dbReference type="AlphaFoldDB" id="A0A251X5R0"/>
<dbReference type="RefSeq" id="WP_086489217.1">
    <property type="nucleotide sequence ID" value="NZ_MSLT01000023.1"/>
</dbReference>
<evidence type="ECO:0000313" key="1">
    <source>
        <dbReference type="EMBL" id="OUD12267.1"/>
    </source>
</evidence>
<accession>A0A251X5R0</accession>
<keyword evidence="2" id="KW-1185">Reference proteome</keyword>
<proteinExistence type="predicted"/>
<evidence type="ECO:0000313" key="2">
    <source>
        <dbReference type="Proteomes" id="UP000194798"/>
    </source>
</evidence>
<sequence length="76" mass="8971">MEFKTDTEALIILQNPPDDHFVWIAALDHLLHKASGDMRLRMMNKFEPMPHEKKIEIRRMLDVYQATQVMLPHTGK</sequence>
<reference evidence="1 2" key="1">
    <citation type="submission" date="2016-12" db="EMBL/GenBank/DDBJ databases">
        <title>Thioflexothrix psekupsii D3 genome sequencing and assembly.</title>
        <authorList>
            <person name="Fomenkov A."/>
            <person name="Vincze T."/>
            <person name="Grabovich M."/>
            <person name="Anton B.P."/>
            <person name="Dubinina G."/>
            <person name="Orlova M."/>
            <person name="Belousova E."/>
            <person name="Roberts R.J."/>
        </authorList>
    </citation>
    <scope>NUCLEOTIDE SEQUENCE [LARGE SCALE GENOMIC DNA]</scope>
    <source>
        <strain evidence="1">D3</strain>
    </source>
</reference>
<organism evidence="1 2">
    <name type="scientific">Thioflexithrix psekupsensis</name>
    <dbReference type="NCBI Taxonomy" id="1570016"/>
    <lineage>
        <taxon>Bacteria</taxon>
        <taxon>Pseudomonadati</taxon>
        <taxon>Pseudomonadota</taxon>
        <taxon>Gammaproteobacteria</taxon>
        <taxon>Thiotrichales</taxon>
        <taxon>Thioflexithrix</taxon>
    </lineage>
</organism>
<dbReference type="Proteomes" id="UP000194798">
    <property type="component" value="Unassembled WGS sequence"/>
</dbReference>
<comment type="caution">
    <text evidence="1">The sequence shown here is derived from an EMBL/GenBank/DDBJ whole genome shotgun (WGS) entry which is preliminary data.</text>
</comment>
<gene>
    <name evidence="1" type="ORF">TPSD3_14210</name>
</gene>
<dbReference type="EMBL" id="MSLT01000023">
    <property type="protein sequence ID" value="OUD12267.1"/>
    <property type="molecule type" value="Genomic_DNA"/>
</dbReference>
<protein>
    <submittedName>
        <fullName evidence="1">Uncharacterized protein</fullName>
    </submittedName>
</protein>
<name>A0A251X5R0_9GAMM</name>